<evidence type="ECO:0000256" key="6">
    <source>
        <dbReference type="RuleBase" id="RU003815"/>
    </source>
</evidence>
<dbReference type="GO" id="GO:0003735">
    <property type="term" value="F:structural constituent of ribosome"/>
    <property type="evidence" value="ECO:0007669"/>
    <property type="project" value="InterPro"/>
</dbReference>
<evidence type="ECO:0000256" key="4">
    <source>
        <dbReference type="ARBA" id="ARBA00035259"/>
    </source>
</evidence>
<dbReference type="EMBL" id="LCAH01000020">
    <property type="protein sequence ID" value="KKR86089.1"/>
    <property type="molecule type" value="Genomic_DNA"/>
</dbReference>
<keyword evidence="2 5" id="KW-0689">Ribosomal protein</keyword>
<dbReference type="GO" id="GO:0003723">
    <property type="term" value="F:RNA binding"/>
    <property type="evidence" value="ECO:0007669"/>
    <property type="project" value="TreeGrafter"/>
</dbReference>
<evidence type="ECO:0000313" key="9">
    <source>
        <dbReference type="Proteomes" id="UP000034616"/>
    </source>
</evidence>
<dbReference type="PANTHER" id="PTHR21569">
    <property type="entry name" value="RIBOSOMAL PROTEIN S9"/>
    <property type="match status" value="1"/>
</dbReference>
<dbReference type="FunFam" id="3.30.230.10:FF:000001">
    <property type="entry name" value="30S ribosomal protein S9"/>
    <property type="match status" value="1"/>
</dbReference>
<dbReference type="InterPro" id="IPR023035">
    <property type="entry name" value="Ribosomal_uS9_bac/plastid"/>
</dbReference>
<name>A0A0G0UAV4_9BACT</name>
<accession>A0A0G0UAV4</accession>
<dbReference type="SUPFAM" id="SSF54211">
    <property type="entry name" value="Ribosomal protein S5 domain 2-like"/>
    <property type="match status" value="1"/>
</dbReference>
<protein>
    <recommendedName>
        <fullName evidence="4 5">Small ribosomal subunit protein uS9</fullName>
    </recommendedName>
</protein>
<evidence type="ECO:0000256" key="3">
    <source>
        <dbReference type="ARBA" id="ARBA00023274"/>
    </source>
</evidence>
<dbReference type="InterPro" id="IPR020568">
    <property type="entry name" value="Ribosomal_Su5_D2-typ_SF"/>
</dbReference>
<feature type="region of interest" description="Disordered" evidence="7">
    <location>
        <begin position="118"/>
        <end position="137"/>
    </location>
</feature>
<proteinExistence type="inferred from homology"/>
<evidence type="ECO:0000256" key="5">
    <source>
        <dbReference type="HAMAP-Rule" id="MF_00532"/>
    </source>
</evidence>
<keyword evidence="3 5" id="KW-0687">Ribonucleoprotein</keyword>
<dbReference type="NCBIfam" id="NF001099">
    <property type="entry name" value="PRK00132.1"/>
    <property type="match status" value="1"/>
</dbReference>
<dbReference type="PROSITE" id="PS00360">
    <property type="entry name" value="RIBOSOMAL_S9"/>
    <property type="match status" value="1"/>
</dbReference>
<evidence type="ECO:0000313" key="8">
    <source>
        <dbReference type="EMBL" id="KKR86089.1"/>
    </source>
</evidence>
<dbReference type="InterPro" id="IPR014721">
    <property type="entry name" value="Ribsml_uS5_D2-typ_fold_subgr"/>
</dbReference>
<evidence type="ECO:0000256" key="2">
    <source>
        <dbReference type="ARBA" id="ARBA00022980"/>
    </source>
</evidence>
<dbReference type="AlphaFoldDB" id="A0A0G0UAV4"/>
<evidence type="ECO:0000256" key="7">
    <source>
        <dbReference type="SAM" id="MobiDB-lite"/>
    </source>
</evidence>
<reference evidence="8 9" key="1">
    <citation type="journal article" date="2015" name="Nature">
        <title>rRNA introns, odd ribosomes, and small enigmatic genomes across a large radiation of phyla.</title>
        <authorList>
            <person name="Brown C.T."/>
            <person name="Hug L.A."/>
            <person name="Thomas B.C."/>
            <person name="Sharon I."/>
            <person name="Castelle C.J."/>
            <person name="Singh A."/>
            <person name="Wilkins M.J."/>
            <person name="Williams K.H."/>
            <person name="Banfield J.F."/>
        </authorList>
    </citation>
    <scope>NUCLEOTIDE SEQUENCE [LARGE SCALE GENOMIC DNA]</scope>
</reference>
<sequence length="137" mass="15488">MPVTEKTTQKYTHKIGRRKEAAAQVRLFASGTGVMTVNGRPYQTYFPHSEWQSLLLAPFVTSGMEGKFDVVATVKGGGIRGQAESIRLGIARALCVFNPEFRTALKKLGYLTRDPRVKERKKYGKKKARRSPQWSKR</sequence>
<dbReference type="Proteomes" id="UP000034616">
    <property type="component" value="Unassembled WGS sequence"/>
</dbReference>
<dbReference type="Pfam" id="PF00380">
    <property type="entry name" value="Ribosomal_S9"/>
    <property type="match status" value="1"/>
</dbReference>
<comment type="caution">
    <text evidence="8">The sequence shown here is derived from an EMBL/GenBank/DDBJ whole genome shotgun (WGS) entry which is preliminary data.</text>
</comment>
<evidence type="ECO:0000256" key="1">
    <source>
        <dbReference type="ARBA" id="ARBA00005251"/>
    </source>
</evidence>
<dbReference type="GO" id="GO:0005737">
    <property type="term" value="C:cytoplasm"/>
    <property type="evidence" value="ECO:0007669"/>
    <property type="project" value="UniProtKB-ARBA"/>
</dbReference>
<dbReference type="InterPro" id="IPR000754">
    <property type="entry name" value="Ribosomal_uS9"/>
</dbReference>
<dbReference type="PANTHER" id="PTHR21569:SF1">
    <property type="entry name" value="SMALL RIBOSOMAL SUBUNIT PROTEIN US9M"/>
    <property type="match status" value="1"/>
</dbReference>
<comment type="similarity">
    <text evidence="1 5 6">Belongs to the universal ribosomal protein uS9 family.</text>
</comment>
<dbReference type="Gene3D" id="3.30.230.10">
    <property type="match status" value="1"/>
</dbReference>
<organism evidence="8 9">
    <name type="scientific">Candidatus Uhrbacteria bacterium GW2011_GWC2_41_11</name>
    <dbReference type="NCBI Taxonomy" id="1618985"/>
    <lineage>
        <taxon>Bacteria</taxon>
        <taxon>Candidatus Uhriibacteriota</taxon>
    </lineage>
</organism>
<dbReference type="HAMAP" id="MF_00532_B">
    <property type="entry name" value="Ribosomal_uS9_B"/>
    <property type="match status" value="1"/>
</dbReference>
<gene>
    <name evidence="5" type="primary">rpsI</name>
    <name evidence="8" type="ORF">UU35_C0020G0010</name>
</gene>
<dbReference type="InterPro" id="IPR020574">
    <property type="entry name" value="Ribosomal_uS9_CS"/>
</dbReference>
<dbReference type="GO" id="GO:0006412">
    <property type="term" value="P:translation"/>
    <property type="evidence" value="ECO:0007669"/>
    <property type="project" value="UniProtKB-UniRule"/>
</dbReference>
<dbReference type="PATRIC" id="fig|1618985.3.peg.1013"/>
<dbReference type="GO" id="GO:0015935">
    <property type="term" value="C:small ribosomal subunit"/>
    <property type="evidence" value="ECO:0007669"/>
    <property type="project" value="UniProtKB-ARBA"/>
</dbReference>